<proteinExistence type="inferred from homology"/>
<dbReference type="InterPro" id="IPR023034">
    <property type="entry name" value="PPIase_SurA"/>
</dbReference>
<keyword evidence="11" id="KW-1185">Reference proteome</keyword>
<dbReference type="GO" id="GO:0043165">
    <property type="term" value="P:Gram-negative-bacterium-type cell outer membrane assembly"/>
    <property type="evidence" value="ECO:0007669"/>
    <property type="project" value="InterPro"/>
</dbReference>
<dbReference type="RefSeq" id="WP_425412898.1">
    <property type="nucleotide sequence ID" value="NZ_FNFX01000002.1"/>
</dbReference>
<dbReference type="Pfam" id="PF00639">
    <property type="entry name" value="Rotamase"/>
    <property type="match status" value="1"/>
</dbReference>
<keyword evidence="1 7" id="KW-0732">Signal</keyword>
<dbReference type="EC" id="5.2.1.8" evidence="7"/>
<evidence type="ECO:0000256" key="6">
    <source>
        <dbReference type="ARBA" id="ARBA00023235"/>
    </source>
</evidence>
<dbReference type="InterPro" id="IPR027304">
    <property type="entry name" value="Trigger_fact/SurA_dom_sf"/>
</dbReference>
<dbReference type="Gene3D" id="1.10.4030.10">
    <property type="entry name" value="Porin chaperone SurA, peptide-binding domain"/>
    <property type="match status" value="1"/>
</dbReference>
<dbReference type="InterPro" id="IPR015391">
    <property type="entry name" value="SurA_N"/>
</dbReference>
<protein>
    <recommendedName>
        <fullName evidence="7">Chaperone SurA</fullName>
    </recommendedName>
    <alternativeName>
        <fullName evidence="7">Peptidyl-prolyl cis-trans isomerase SurA</fullName>
        <shortName evidence="7">PPIase SurA</shortName>
        <ecNumber evidence="7">5.2.1.8</ecNumber>
    </alternativeName>
    <alternativeName>
        <fullName evidence="7">Rotamase SurA</fullName>
    </alternativeName>
</protein>
<keyword evidence="6 7" id="KW-0413">Isomerase</keyword>
<accession>A0A1G9BLF8</accession>
<dbReference type="SUPFAM" id="SSF109998">
    <property type="entry name" value="Triger factor/SurA peptide-binding domain-like"/>
    <property type="match status" value="1"/>
</dbReference>
<dbReference type="GO" id="GO:0050821">
    <property type="term" value="P:protein stabilization"/>
    <property type="evidence" value="ECO:0007669"/>
    <property type="project" value="InterPro"/>
</dbReference>
<dbReference type="GO" id="GO:0042277">
    <property type="term" value="F:peptide binding"/>
    <property type="evidence" value="ECO:0007669"/>
    <property type="project" value="InterPro"/>
</dbReference>
<evidence type="ECO:0000256" key="4">
    <source>
        <dbReference type="ARBA" id="ARBA00023110"/>
    </source>
</evidence>
<organism evidence="10 11">
    <name type="scientific">Methylophilus rhizosphaerae</name>
    <dbReference type="NCBI Taxonomy" id="492660"/>
    <lineage>
        <taxon>Bacteria</taxon>
        <taxon>Pseudomonadati</taxon>
        <taxon>Pseudomonadota</taxon>
        <taxon>Betaproteobacteria</taxon>
        <taxon>Nitrosomonadales</taxon>
        <taxon>Methylophilaceae</taxon>
        <taxon>Methylophilus</taxon>
    </lineage>
</organism>
<feature type="domain" description="PpiC" evidence="9">
    <location>
        <begin position="181"/>
        <end position="282"/>
    </location>
</feature>
<dbReference type="GO" id="GO:0051082">
    <property type="term" value="F:unfolded protein binding"/>
    <property type="evidence" value="ECO:0007669"/>
    <property type="project" value="UniProtKB-UniRule"/>
</dbReference>
<keyword evidence="2 7" id="KW-0677">Repeat</keyword>
<sequence precursor="true">MMNRLSSFFYSLFYAALVMSAACGANAAEKSSIEKMDRIIAVVDQSVITERELLDRIETVKAQMSKKGVELPPEDVLQKQILERLIVDNLQLQLAAQTGIKVDDAQLDKTIDRIAEQNHLTLPAFKKALEEDGTPFYKFREDIRNDIILNRLRERDVDNKINISEAEIDNYLTSQESQGDLDEFNISQILIRLPEESAPEDIQKARTRTEQVIKALSEGMSFEKASANFSDAPNALEGGGLGWRSGQQMPTEFVELIKTLDVGGVSRPIRSGSGIHIFKLNERRSGSSSLIVEQTHVRHILLKPTEVLSDKEAQQKIESIKDRIDHGTPFQDMARQYSDDGSASNGGDLGWINPGDTVPIFEKTMGELAIDEVSAPIRSQFGWHIIQVLERRKQDMSKESKRLKARQEIRARKAEEAYNDWIQELRDKAFVELRLEDKF</sequence>
<keyword evidence="3 7" id="KW-0574">Periplasm</keyword>
<evidence type="ECO:0000256" key="7">
    <source>
        <dbReference type="HAMAP-Rule" id="MF_01183"/>
    </source>
</evidence>
<dbReference type="PANTHER" id="PTHR47637">
    <property type="entry name" value="CHAPERONE SURA"/>
    <property type="match status" value="1"/>
</dbReference>
<keyword evidence="4 7" id="KW-0697">Rotamase</keyword>
<dbReference type="GO" id="GO:0003755">
    <property type="term" value="F:peptidyl-prolyl cis-trans isomerase activity"/>
    <property type="evidence" value="ECO:0007669"/>
    <property type="project" value="UniProtKB-UniRule"/>
</dbReference>
<comment type="catalytic activity">
    <reaction evidence="7">
        <text>[protein]-peptidylproline (omega=180) = [protein]-peptidylproline (omega=0)</text>
        <dbReference type="Rhea" id="RHEA:16237"/>
        <dbReference type="Rhea" id="RHEA-COMP:10747"/>
        <dbReference type="Rhea" id="RHEA-COMP:10748"/>
        <dbReference type="ChEBI" id="CHEBI:83833"/>
        <dbReference type="ChEBI" id="CHEBI:83834"/>
        <dbReference type="EC" id="5.2.1.8"/>
    </reaction>
</comment>
<evidence type="ECO:0000256" key="5">
    <source>
        <dbReference type="ARBA" id="ARBA00023186"/>
    </source>
</evidence>
<name>A0A1G9BLF8_9PROT</name>
<dbReference type="HAMAP" id="MF_01183">
    <property type="entry name" value="Chaperone_SurA"/>
    <property type="match status" value="1"/>
</dbReference>
<dbReference type="EMBL" id="FNFX01000002">
    <property type="protein sequence ID" value="SDK40297.1"/>
    <property type="molecule type" value="Genomic_DNA"/>
</dbReference>
<dbReference type="InterPro" id="IPR050280">
    <property type="entry name" value="OMP_Chaperone_SurA"/>
</dbReference>
<reference evidence="11" key="1">
    <citation type="submission" date="2016-10" db="EMBL/GenBank/DDBJ databases">
        <authorList>
            <person name="Varghese N."/>
            <person name="Submissions S."/>
        </authorList>
    </citation>
    <scope>NUCLEOTIDE SEQUENCE [LARGE SCALE GENOMIC DNA]</scope>
    <source>
        <strain evidence="11">CBMB127</strain>
    </source>
</reference>
<evidence type="ECO:0000256" key="1">
    <source>
        <dbReference type="ARBA" id="ARBA00022729"/>
    </source>
</evidence>
<dbReference type="SUPFAM" id="SSF54534">
    <property type="entry name" value="FKBP-like"/>
    <property type="match status" value="2"/>
</dbReference>
<evidence type="ECO:0000259" key="9">
    <source>
        <dbReference type="PROSITE" id="PS50198"/>
    </source>
</evidence>
<keyword evidence="5 7" id="KW-0143">Chaperone</keyword>
<evidence type="ECO:0000256" key="2">
    <source>
        <dbReference type="ARBA" id="ARBA00022737"/>
    </source>
</evidence>
<evidence type="ECO:0000256" key="8">
    <source>
        <dbReference type="SAM" id="Coils"/>
    </source>
</evidence>
<dbReference type="Pfam" id="PF09312">
    <property type="entry name" value="SurA_N"/>
    <property type="match status" value="1"/>
</dbReference>
<feature type="coiled-coil region" evidence="8">
    <location>
        <begin position="386"/>
        <end position="424"/>
    </location>
</feature>
<dbReference type="InterPro" id="IPR046357">
    <property type="entry name" value="PPIase_dom_sf"/>
</dbReference>
<dbReference type="AlphaFoldDB" id="A0A1G9BLF8"/>
<dbReference type="Proteomes" id="UP000198629">
    <property type="component" value="Unassembled WGS sequence"/>
</dbReference>
<dbReference type="STRING" id="492660.SAMN05192566_1231"/>
<keyword evidence="8" id="KW-0175">Coiled coil</keyword>
<dbReference type="Gene3D" id="3.10.50.40">
    <property type="match status" value="2"/>
</dbReference>
<dbReference type="PROSITE" id="PS51257">
    <property type="entry name" value="PROKAR_LIPOPROTEIN"/>
    <property type="match status" value="1"/>
</dbReference>
<evidence type="ECO:0000313" key="10">
    <source>
        <dbReference type="EMBL" id="SDK40297.1"/>
    </source>
</evidence>
<comment type="domain">
    <text evidence="7">The PPIase activity resides only in the second parvulin domain. The N-terminal region and the C-terminal tail are necessary and sufficient for the chaperone activity of SurA. The PPIase activity is dispensable for SurA to function as a chaperone. The N-terminal region and the C-terminal tail are also required for porin recognition.</text>
</comment>
<dbReference type="InterPro" id="IPR000297">
    <property type="entry name" value="PPIase_PpiC"/>
</dbReference>
<comment type="function">
    <text evidence="7">Chaperone involved in the correct folding and assembly of outer membrane proteins. Recognizes specific patterns of aromatic residues and the orientation of their side chains, which are found more frequently in integral outer membrane proteins. May act in both early periplasmic and late outer membrane-associated steps of protein maturation.</text>
</comment>
<dbReference type="Pfam" id="PF13616">
    <property type="entry name" value="Rotamase_3"/>
    <property type="match status" value="1"/>
</dbReference>
<feature type="signal peptide" evidence="7">
    <location>
        <begin position="1"/>
        <end position="27"/>
    </location>
</feature>
<dbReference type="PANTHER" id="PTHR47637:SF1">
    <property type="entry name" value="CHAPERONE SURA"/>
    <property type="match status" value="1"/>
</dbReference>
<feature type="chain" id="PRO_5011804218" description="Chaperone SurA" evidence="7">
    <location>
        <begin position="28"/>
        <end position="439"/>
    </location>
</feature>
<gene>
    <name evidence="7" type="primary">surA</name>
    <name evidence="10" type="ORF">SAMN05192566_1231</name>
</gene>
<evidence type="ECO:0000256" key="3">
    <source>
        <dbReference type="ARBA" id="ARBA00022764"/>
    </source>
</evidence>
<feature type="domain" description="PpiC" evidence="9">
    <location>
        <begin position="292"/>
        <end position="390"/>
    </location>
</feature>
<comment type="subcellular location">
    <subcellularLocation>
        <location evidence="7">Periplasm</location>
    </subcellularLocation>
    <text evidence="7">Is capable of associating with the outer membrane.</text>
</comment>
<dbReference type="PROSITE" id="PS50198">
    <property type="entry name" value="PPIC_PPIASE_2"/>
    <property type="match status" value="2"/>
</dbReference>
<evidence type="ECO:0000313" key="11">
    <source>
        <dbReference type="Proteomes" id="UP000198629"/>
    </source>
</evidence>
<dbReference type="GO" id="GO:0006457">
    <property type="term" value="P:protein folding"/>
    <property type="evidence" value="ECO:0007669"/>
    <property type="project" value="UniProtKB-UniRule"/>
</dbReference>
<dbReference type="GO" id="GO:0030288">
    <property type="term" value="C:outer membrane-bounded periplasmic space"/>
    <property type="evidence" value="ECO:0007669"/>
    <property type="project" value="InterPro"/>
</dbReference>